<evidence type="ECO:0008006" key="4">
    <source>
        <dbReference type="Google" id="ProtNLM"/>
    </source>
</evidence>
<accession>A0A8J5TMU2</accession>
<feature type="chain" id="PRO_5035148066" description="C-type lectin domain-containing protein" evidence="1">
    <location>
        <begin position="22"/>
        <end position="121"/>
    </location>
</feature>
<reference evidence="2" key="1">
    <citation type="submission" date="2021-04" db="EMBL/GenBank/DDBJ databases">
        <title>First draft genome resource for Brassicaceae pathogens Fusarium oxysporum f. sp. raphani and Fusarium oxysporum f. sp. rapae.</title>
        <authorList>
            <person name="Asai S."/>
        </authorList>
    </citation>
    <scope>NUCLEOTIDE SEQUENCE</scope>
    <source>
        <strain evidence="2">Tf1208</strain>
    </source>
</reference>
<name>A0A8J5TMU2_FUSOX</name>
<comment type="caution">
    <text evidence="2">The sequence shown here is derived from an EMBL/GenBank/DDBJ whole genome shotgun (WGS) entry which is preliminary data.</text>
</comment>
<dbReference type="EMBL" id="JAELUQ010000015">
    <property type="protein sequence ID" value="KAG7403385.1"/>
    <property type="molecule type" value="Genomic_DNA"/>
</dbReference>
<feature type="signal peptide" evidence="1">
    <location>
        <begin position="1"/>
        <end position="21"/>
    </location>
</feature>
<evidence type="ECO:0000313" key="2">
    <source>
        <dbReference type="EMBL" id="KAG7403385.1"/>
    </source>
</evidence>
<organism evidence="2 3">
    <name type="scientific">Fusarium oxysporum f. sp. rapae</name>
    <dbReference type="NCBI Taxonomy" id="485398"/>
    <lineage>
        <taxon>Eukaryota</taxon>
        <taxon>Fungi</taxon>
        <taxon>Dikarya</taxon>
        <taxon>Ascomycota</taxon>
        <taxon>Pezizomycotina</taxon>
        <taxon>Sordariomycetes</taxon>
        <taxon>Hypocreomycetidae</taxon>
        <taxon>Hypocreales</taxon>
        <taxon>Nectriaceae</taxon>
        <taxon>Fusarium</taxon>
        <taxon>Fusarium oxysporum species complex</taxon>
    </lineage>
</organism>
<sequence length="121" mass="13974">MLLSTFNVFVFVFGLLPLVSGKKWHRCKCEKYDGGEYSTNWELTYNVCVADYPHDAEYRSVNQECHATNGYLITMSEFESACEKYAKNGYYPVTDTGRNLQAAKKKWDLVHGAAYYRTHCD</sequence>
<gene>
    <name evidence="2" type="ORF">Forpe1208_v016580</name>
</gene>
<protein>
    <recommendedName>
        <fullName evidence="4">C-type lectin domain-containing protein</fullName>
    </recommendedName>
</protein>
<keyword evidence="1" id="KW-0732">Signal</keyword>
<proteinExistence type="predicted"/>
<dbReference type="AlphaFoldDB" id="A0A8J5TMU2"/>
<dbReference type="Proteomes" id="UP000694050">
    <property type="component" value="Unassembled WGS sequence"/>
</dbReference>
<evidence type="ECO:0000313" key="3">
    <source>
        <dbReference type="Proteomes" id="UP000694050"/>
    </source>
</evidence>
<evidence type="ECO:0000256" key="1">
    <source>
        <dbReference type="SAM" id="SignalP"/>
    </source>
</evidence>